<dbReference type="Proteomes" id="UP000271241">
    <property type="component" value="Unassembled WGS sequence"/>
</dbReference>
<keyword evidence="1" id="KW-1133">Transmembrane helix</keyword>
<feature type="transmembrane region" description="Helical" evidence="1">
    <location>
        <begin position="85"/>
        <end position="106"/>
    </location>
</feature>
<sequence>MSQTCCALFVECCPQATTALLLHKICHHTSTSRSIISSFASSSTTLVHSLFEILFGASRNVFYAMGACYAVLALIHLWRRYATKGWPHVAFAVGLILDSVSAFFTATSKSGADYLNTLAHLIYYCTLTLLVVLWTNSMYRRIGISAKMARAISYLAVALTVIWAAGSIALAAYLEFGKPRHFKGISVISKVPDGVILGIAVLMLLVCIWMLLVCPKESDIAGCNKKRWEIGMLAFTFFLLGLSTALRSLNAAITLFAFTLVLGIVTIYPVHTLSGHAQPPKLMGKFAGSSLVVW</sequence>
<protein>
    <submittedName>
        <fullName evidence="2">Uncharacterized protein</fullName>
    </submittedName>
</protein>
<keyword evidence="3" id="KW-1185">Reference proteome</keyword>
<keyword evidence="1" id="KW-0472">Membrane</keyword>
<feature type="transmembrane region" description="Helical" evidence="1">
    <location>
        <begin position="151"/>
        <end position="174"/>
    </location>
</feature>
<feature type="transmembrane region" description="Helical" evidence="1">
    <location>
        <begin position="252"/>
        <end position="273"/>
    </location>
</feature>
<feature type="transmembrane region" description="Helical" evidence="1">
    <location>
        <begin position="118"/>
        <end position="139"/>
    </location>
</feature>
<reference evidence="3" key="1">
    <citation type="journal article" date="2018" name="Nat. Microbiol.">
        <title>Leveraging single-cell genomics to expand the fungal tree of life.</title>
        <authorList>
            <person name="Ahrendt S.R."/>
            <person name="Quandt C.A."/>
            <person name="Ciobanu D."/>
            <person name="Clum A."/>
            <person name="Salamov A."/>
            <person name="Andreopoulos B."/>
            <person name="Cheng J.F."/>
            <person name="Woyke T."/>
            <person name="Pelin A."/>
            <person name="Henrissat B."/>
            <person name="Reynolds N.K."/>
            <person name="Benny G.L."/>
            <person name="Smith M.E."/>
            <person name="James T.Y."/>
            <person name="Grigoriev I.V."/>
        </authorList>
    </citation>
    <scope>NUCLEOTIDE SEQUENCE [LARGE SCALE GENOMIC DNA]</scope>
    <source>
        <strain evidence="3">RSA 1356</strain>
    </source>
</reference>
<evidence type="ECO:0000313" key="2">
    <source>
        <dbReference type="EMBL" id="RKP06821.1"/>
    </source>
</evidence>
<evidence type="ECO:0000256" key="1">
    <source>
        <dbReference type="SAM" id="Phobius"/>
    </source>
</evidence>
<gene>
    <name evidence="2" type="ORF">THASP1DRAFT_24925</name>
</gene>
<accession>A0A4P9XN41</accession>
<feature type="transmembrane region" description="Helical" evidence="1">
    <location>
        <begin position="61"/>
        <end position="78"/>
    </location>
</feature>
<feature type="transmembrane region" description="Helical" evidence="1">
    <location>
        <begin position="227"/>
        <end position="246"/>
    </location>
</feature>
<name>A0A4P9XN41_9FUNG</name>
<dbReference type="EMBL" id="KZ992811">
    <property type="protein sequence ID" value="RKP06821.1"/>
    <property type="molecule type" value="Genomic_DNA"/>
</dbReference>
<keyword evidence="1" id="KW-0812">Transmembrane</keyword>
<evidence type="ECO:0000313" key="3">
    <source>
        <dbReference type="Proteomes" id="UP000271241"/>
    </source>
</evidence>
<organism evidence="2 3">
    <name type="scientific">Thamnocephalis sphaerospora</name>
    <dbReference type="NCBI Taxonomy" id="78915"/>
    <lineage>
        <taxon>Eukaryota</taxon>
        <taxon>Fungi</taxon>
        <taxon>Fungi incertae sedis</taxon>
        <taxon>Zoopagomycota</taxon>
        <taxon>Zoopagomycotina</taxon>
        <taxon>Zoopagomycetes</taxon>
        <taxon>Zoopagales</taxon>
        <taxon>Sigmoideomycetaceae</taxon>
        <taxon>Thamnocephalis</taxon>
    </lineage>
</organism>
<feature type="transmembrane region" description="Helical" evidence="1">
    <location>
        <begin position="194"/>
        <end position="215"/>
    </location>
</feature>
<proteinExistence type="predicted"/>
<dbReference type="AlphaFoldDB" id="A0A4P9XN41"/>